<dbReference type="VEuPathDB" id="VectorBase:AATE004077"/>
<protein>
    <submittedName>
        <fullName evidence="1">Uncharacterized protein</fullName>
    </submittedName>
</protein>
<dbReference type="EnsemblMetazoa" id="AATE004077-RA">
    <property type="protein sequence ID" value="AATE004077-PA.1"/>
    <property type="gene ID" value="AATE004077"/>
</dbReference>
<organism evidence="1">
    <name type="scientific">Anopheles atroparvus</name>
    <name type="common">European mosquito</name>
    <dbReference type="NCBI Taxonomy" id="41427"/>
    <lineage>
        <taxon>Eukaryota</taxon>
        <taxon>Metazoa</taxon>
        <taxon>Ecdysozoa</taxon>
        <taxon>Arthropoda</taxon>
        <taxon>Hexapoda</taxon>
        <taxon>Insecta</taxon>
        <taxon>Pterygota</taxon>
        <taxon>Neoptera</taxon>
        <taxon>Endopterygota</taxon>
        <taxon>Diptera</taxon>
        <taxon>Nematocera</taxon>
        <taxon>Culicoidea</taxon>
        <taxon>Culicidae</taxon>
        <taxon>Anophelinae</taxon>
        <taxon>Anopheles</taxon>
    </lineage>
</organism>
<reference evidence="1" key="1">
    <citation type="submission" date="2022-08" db="UniProtKB">
        <authorList>
            <consortium name="EnsemblMetazoa"/>
        </authorList>
    </citation>
    <scope>IDENTIFICATION</scope>
    <source>
        <strain evidence="1">EBRO</strain>
    </source>
</reference>
<name>A0A182IRG4_ANOAO</name>
<proteinExistence type="predicted"/>
<evidence type="ECO:0000313" key="1">
    <source>
        <dbReference type="EnsemblMetazoa" id="AATE004077-PA.1"/>
    </source>
</evidence>
<dbReference type="AlphaFoldDB" id="A0A182IRG4"/>
<sequence length="144" mass="15928">MEKPLYHSDLEGLSRTKDTLNHVEQENRAAAKTAVLDPSRKASGFSSLQHTSAFKLFRSGNQFDRMTFSTVGEDETANSDALYRPYSVLWMLLLLLRLLLARTCTTTVGQVVLAAAVMMSVGRKATSIRFDRLSKTERVAGLSG</sequence>
<accession>A0A182IRG4</accession>